<dbReference type="EMBL" id="AGBF01000018">
    <property type="protein sequence ID" value="EGX60185.1"/>
    <property type="molecule type" value="Genomic_DNA"/>
</dbReference>
<dbReference type="Proteomes" id="UP000004217">
    <property type="component" value="Unassembled WGS sequence"/>
</dbReference>
<protein>
    <submittedName>
        <fullName evidence="2">Uncharacterized protein</fullName>
    </submittedName>
</protein>
<feature type="compositionally biased region" description="Basic residues" evidence="1">
    <location>
        <begin position="108"/>
        <end position="117"/>
    </location>
</feature>
<evidence type="ECO:0000313" key="2">
    <source>
        <dbReference type="EMBL" id="EGX60185.1"/>
    </source>
</evidence>
<gene>
    <name evidence="2" type="ORF">SZN_08891</name>
</gene>
<accession>G2G8G4</accession>
<keyword evidence="3" id="KW-1185">Reference proteome</keyword>
<evidence type="ECO:0000256" key="1">
    <source>
        <dbReference type="SAM" id="MobiDB-lite"/>
    </source>
</evidence>
<name>G2G8G4_9ACTN</name>
<evidence type="ECO:0000313" key="3">
    <source>
        <dbReference type="Proteomes" id="UP000004217"/>
    </source>
</evidence>
<comment type="caution">
    <text evidence="2">The sequence shown here is derived from an EMBL/GenBank/DDBJ whole genome shotgun (WGS) entry which is preliminary data.</text>
</comment>
<feature type="region of interest" description="Disordered" evidence="1">
    <location>
        <begin position="62"/>
        <end position="117"/>
    </location>
</feature>
<proteinExistence type="predicted"/>
<organism evidence="2 3">
    <name type="scientific">Streptomyces zinciresistens K42</name>
    <dbReference type="NCBI Taxonomy" id="700597"/>
    <lineage>
        <taxon>Bacteria</taxon>
        <taxon>Bacillati</taxon>
        <taxon>Actinomycetota</taxon>
        <taxon>Actinomycetes</taxon>
        <taxon>Kitasatosporales</taxon>
        <taxon>Streptomycetaceae</taxon>
        <taxon>Streptomyces</taxon>
    </lineage>
</organism>
<reference evidence="2 3" key="1">
    <citation type="submission" date="2011-08" db="EMBL/GenBank/DDBJ databases">
        <authorList>
            <person name="Lin Y."/>
            <person name="Hao X."/>
            <person name="Johnstone L."/>
            <person name="Miller S.J."/>
            <person name="Wei G."/>
            <person name="Rensing C."/>
        </authorList>
    </citation>
    <scope>NUCLEOTIDE SEQUENCE [LARGE SCALE GENOMIC DNA]</scope>
    <source>
        <strain evidence="2 3">K42</strain>
    </source>
</reference>
<dbReference type="AlphaFoldDB" id="G2G8G4"/>
<sequence length="117" mass="11978">MLGGKEGAAGEGVLGVPGGGIAAGDMAQDDRDEIVGYGAGDAHRRTGLMAVVGAYEDAEAESGEVGGVSRGRSSWDQTAPRQRRTLTLKSTSSSIERMRSCPAPSSAKRSRALTKIG</sequence>